<reference evidence="1 2" key="1">
    <citation type="submission" date="2023-04" db="EMBL/GenBank/DDBJ databases">
        <title>Ottowia paracancer sp. nov., isolated from human stomach.</title>
        <authorList>
            <person name="Song Y."/>
        </authorList>
    </citation>
    <scope>NUCLEOTIDE SEQUENCE [LARGE SCALE GENOMIC DNA]</scope>
    <source>
        <strain evidence="1 2">10c7w1</strain>
    </source>
</reference>
<organism evidence="1 2">
    <name type="scientific">Ottowia cancrivicina</name>
    <dbReference type="NCBI Taxonomy" id="3040346"/>
    <lineage>
        <taxon>Bacteria</taxon>
        <taxon>Pseudomonadati</taxon>
        <taxon>Pseudomonadota</taxon>
        <taxon>Betaproteobacteria</taxon>
        <taxon>Burkholderiales</taxon>
        <taxon>Comamonadaceae</taxon>
        <taxon>Ottowia</taxon>
    </lineage>
</organism>
<proteinExistence type="predicted"/>
<keyword evidence="2" id="KW-1185">Reference proteome</keyword>
<accession>A0AAW6RI62</accession>
<name>A0AAW6RI62_9BURK</name>
<dbReference type="AlphaFoldDB" id="A0AAW6RI62"/>
<sequence>MKGGGKAHKQQTDRMVRLPPIKTFAMPQTRQVLARHTKVQSGCVSLCYNGIRKIANPQKKIHLGPCGAID</sequence>
<dbReference type="EMBL" id="JARVII010000022">
    <property type="protein sequence ID" value="MDG9700048.1"/>
    <property type="molecule type" value="Genomic_DNA"/>
</dbReference>
<evidence type="ECO:0000313" key="2">
    <source>
        <dbReference type="Proteomes" id="UP001237156"/>
    </source>
</evidence>
<protein>
    <submittedName>
        <fullName evidence="1">Uncharacterized protein</fullName>
    </submittedName>
</protein>
<evidence type="ECO:0000313" key="1">
    <source>
        <dbReference type="EMBL" id="MDG9700048.1"/>
    </source>
</evidence>
<dbReference type="Proteomes" id="UP001237156">
    <property type="component" value="Unassembled WGS sequence"/>
</dbReference>
<gene>
    <name evidence="1" type="ORF">QB898_10065</name>
</gene>
<comment type="caution">
    <text evidence="1">The sequence shown here is derived from an EMBL/GenBank/DDBJ whole genome shotgun (WGS) entry which is preliminary data.</text>
</comment>